<evidence type="ECO:0000313" key="2">
    <source>
        <dbReference type="Proteomes" id="UP000245207"/>
    </source>
</evidence>
<dbReference type="AlphaFoldDB" id="A0A2U1LAR4"/>
<protein>
    <submittedName>
        <fullName evidence="1">Uncharacterized protein</fullName>
    </submittedName>
</protein>
<organism evidence="1 2">
    <name type="scientific">Artemisia annua</name>
    <name type="common">Sweet wormwood</name>
    <dbReference type="NCBI Taxonomy" id="35608"/>
    <lineage>
        <taxon>Eukaryota</taxon>
        <taxon>Viridiplantae</taxon>
        <taxon>Streptophyta</taxon>
        <taxon>Embryophyta</taxon>
        <taxon>Tracheophyta</taxon>
        <taxon>Spermatophyta</taxon>
        <taxon>Magnoliopsida</taxon>
        <taxon>eudicotyledons</taxon>
        <taxon>Gunneridae</taxon>
        <taxon>Pentapetalae</taxon>
        <taxon>asterids</taxon>
        <taxon>campanulids</taxon>
        <taxon>Asterales</taxon>
        <taxon>Asteraceae</taxon>
        <taxon>Asteroideae</taxon>
        <taxon>Anthemideae</taxon>
        <taxon>Artemisiinae</taxon>
        <taxon>Artemisia</taxon>
    </lineage>
</organism>
<dbReference type="PANTHER" id="PTHR47242">
    <property type="entry name" value="TRAF-LIKE FAMILY PROTEIN"/>
    <property type="match status" value="1"/>
</dbReference>
<comment type="caution">
    <text evidence="1">The sequence shown here is derived from an EMBL/GenBank/DDBJ whole genome shotgun (WGS) entry which is preliminary data.</text>
</comment>
<proteinExistence type="predicted"/>
<name>A0A2U1LAR4_ARTAN</name>
<dbReference type="PANTHER" id="PTHR47242:SF1">
    <property type="entry name" value="TRAF-LIKE FAMILY PROTEIN"/>
    <property type="match status" value="1"/>
</dbReference>
<dbReference type="Proteomes" id="UP000245207">
    <property type="component" value="Unassembled WGS sequence"/>
</dbReference>
<reference evidence="1 2" key="1">
    <citation type="journal article" date="2018" name="Mol. Plant">
        <title>The genome of Artemisia annua provides insight into the evolution of Asteraceae family and artemisinin biosynthesis.</title>
        <authorList>
            <person name="Shen Q."/>
            <person name="Zhang L."/>
            <person name="Liao Z."/>
            <person name="Wang S."/>
            <person name="Yan T."/>
            <person name="Shi P."/>
            <person name="Liu M."/>
            <person name="Fu X."/>
            <person name="Pan Q."/>
            <person name="Wang Y."/>
            <person name="Lv Z."/>
            <person name="Lu X."/>
            <person name="Zhang F."/>
            <person name="Jiang W."/>
            <person name="Ma Y."/>
            <person name="Chen M."/>
            <person name="Hao X."/>
            <person name="Li L."/>
            <person name="Tang Y."/>
            <person name="Lv G."/>
            <person name="Zhou Y."/>
            <person name="Sun X."/>
            <person name="Brodelius P.E."/>
            <person name="Rose J.K.C."/>
            <person name="Tang K."/>
        </authorList>
    </citation>
    <scope>NUCLEOTIDE SEQUENCE [LARGE SCALE GENOMIC DNA]</scope>
    <source>
        <strain evidence="2">cv. Huhao1</strain>
        <tissue evidence="1">Leaf</tissue>
    </source>
</reference>
<dbReference type="InterPro" id="IPR008974">
    <property type="entry name" value="TRAF-like"/>
</dbReference>
<keyword evidence="2" id="KW-1185">Reference proteome</keyword>
<evidence type="ECO:0000313" key="1">
    <source>
        <dbReference type="EMBL" id="PWA46061.1"/>
    </source>
</evidence>
<gene>
    <name evidence="1" type="ORF">CTI12_AA517120</name>
</gene>
<dbReference type="STRING" id="35608.A0A2U1LAR4"/>
<sequence>MNLLTQYAYTWESDQSVGTDPDTNFLVKYRMAVMNQKNPSKTVWKESSICTKTWNNYVLQFMKVSDMLEPDAGLLVRDTVVFVWEILDCCPWFEFADLEMDMVPVNVRMGHIIKVMYMIKDYQVVKEVEVKNQDTRRIDCTCRAHLKVMYLTCLLITDICAFGGIEFELL</sequence>
<accession>A0A2U1LAR4</accession>
<dbReference type="EMBL" id="PKPP01010466">
    <property type="protein sequence ID" value="PWA46061.1"/>
    <property type="molecule type" value="Genomic_DNA"/>
</dbReference>
<dbReference type="SUPFAM" id="SSF49599">
    <property type="entry name" value="TRAF domain-like"/>
    <property type="match status" value="1"/>
</dbReference>
<dbReference type="OrthoDB" id="1726456at2759"/>
<dbReference type="Gene3D" id="2.60.210.10">
    <property type="entry name" value="Apoptosis, Tumor Necrosis Factor Receptor Associated Protein 2, Chain A"/>
    <property type="match status" value="1"/>
</dbReference>